<evidence type="ECO:0000313" key="3">
    <source>
        <dbReference type="Proteomes" id="UP000053989"/>
    </source>
</evidence>
<dbReference type="EMBL" id="KN822210">
    <property type="protein sequence ID" value="KIM52457.1"/>
    <property type="molecule type" value="Genomic_DNA"/>
</dbReference>
<protein>
    <submittedName>
        <fullName evidence="2">Uncharacterized protein</fullName>
    </submittedName>
</protein>
<feature type="compositionally biased region" description="Polar residues" evidence="1">
    <location>
        <begin position="37"/>
        <end position="57"/>
    </location>
</feature>
<feature type="compositionally biased region" description="Acidic residues" evidence="1">
    <location>
        <begin position="68"/>
        <end position="91"/>
    </location>
</feature>
<sequence>MRAYPDGTDLMVYQGTLALAKRHLLPEGSKPRRHSIHTASQASLFVAPSQSEVTTGPQDAESMNGAEEPVDGESEEAMATEDPEGSNAELEEGYSNVCPQMPLLPHLDALSRALQPIRSTISGAVNIWYNTPESLLRRTARNPWSTPSPMLQVEDMAEDDDGSHDMTSNPPGRYEEDDNVAKLFRQNATFEGLLATLGDLYTTTLGKARQAGVENHAVRRQLARARHELNSARRILARSYAQVAKLRAEQSADRLLRSSNMAYLNENPIVTGTAISN</sequence>
<organism evidence="2 3">
    <name type="scientific">Scleroderma citrinum Foug A</name>
    <dbReference type="NCBI Taxonomy" id="1036808"/>
    <lineage>
        <taxon>Eukaryota</taxon>
        <taxon>Fungi</taxon>
        <taxon>Dikarya</taxon>
        <taxon>Basidiomycota</taxon>
        <taxon>Agaricomycotina</taxon>
        <taxon>Agaricomycetes</taxon>
        <taxon>Agaricomycetidae</taxon>
        <taxon>Boletales</taxon>
        <taxon>Sclerodermatineae</taxon>
        <taxon>Sclerodermataceae</taxon>
        <taxon>Scleroderma</taxon>
    </lineage>
</organism>
<evidence type="ECO:0000313" key="2">
    <source>
        <dbReference type="EMBL" id="KIM52457.1"/>
    </source>
</evidence>
<gene>
    <name evidence="2" type="ORF">SCLCIDRAFT_11863</name>
</gene>
<dbReference type="InParanoid" id="A0A0C2ZI41"/>
<accession>A0A0C2ZI41</accession>
<dbReference type="Proteomes" id="UP000053989">
    <property type="component" value="Unassembled WGS sequence"/>
</dbReference>
<name>A0A0C2ZI41_9AGAM</name>
<feature type="region of interest" description="Disordered" evidence="1">
    <location>
        <begin position="28"/>
        <end position="91"/>
    </location>
</feature>
<keyword evidence="3" id="KW-1185">Reference proteome</keyword>
<evidence type="ECO:0000256" key="1">
    <source>
        <dbReference type="SAM" id="MobiDB-lite"/>
    </source>
</evidence>
<dbReference type="HOGENOM" id="CLU_1005298_0_0_1"/>
<reference evidence="3" key="2">
    <citation type="submission" date="2015-01" db="EMBL/GenBank/DDBJ databases">
        <title>Evolutionary Origins and Diversification of the Mycorrhizal Mutualists.</title>
        <authorList>
            <consortium name="DOE Joint Genome Institute"/>
            <consortium name="Mycorrhizal Genomics Consortium"/>
            <person name="Kohler A."/>
            <person name="Kuo A."/>
            <person name="Nagy L.G."/>
            <person name="Floudas D."/>
            <person name="Copeland A."/>
            <person name="Barry K.W."/>
            <person name="Cichocki N."/>
            <person name="Veneault-Fourrey C."/>
            <person name="LaButti K."/>
            <person name="Lindquist E.A."/>
            <person name="Lipzen A."/>
            <person name="Lundell T."/>
            <person name="Morin E."/>
            <person name="Murat C."/>
            <person name="Riley R."/>
            <person name="Ohm R."/>
            <person name="Sun H."/>
            <person name="Tunlid A."/>
            <person name="Henrissat B."/>
            <person name="Grigoriev I.V."/>
            <person name="Hibbett D.S."/>
            <person name="Martin F."/>
        </authorList>
    </citation>
    <scope>NUCLEOTIDE SEQUENCE [LARGE SCALE GENOMIC DNA]</scope>
    <source>
        <strain evidence="3">Foug A</strain>
    </source>
</reference>
<dbReference type="AlphaFoldDB" id="A0A0C2ZI41"/>
<dbReference type="OrthoDB" id="2685361at2759"/>
<reference evidence="2 3" key="1">
    <citation type="submission" date="2014-04" db="EMBL/GenBank/DDBJ databases">
        <authorList>
            <consortium name="DOE Joint Genome Institute"/>
            <person name="Kuo A."/>
            <person name="Kohler A."/>
            <person name="Nagy L.G."/>
            <person name="Floudas D."/>
            <person name="Copeland A."/>
            <person name="Barry K.W."/>
            <person name="Cichocki N."/>
            <person name="Veneault-Fourrey C."/>
            <person name="LaButti K."/>
            <person name="Lindquist E.A."/>
            <person name="Lipzen A."/>
            <person name="Lundell T."/>
            <person name="Morin E."/>
            <person name="Murat C."/>
            <person name="Sun H."/>
            <person name="Tunlid A."/>
            <person name="Henrissat B."/>
            <person name="Grigoriev I.V."/>
            <person name="Hibbett D.S."/>
            <person name="Martin F."/>
            <person name="Nordberg H.P."/>
            <person name="Cantor M.N."/>
            <person name="Hua S.X."/>
        </authorList>
    </citation>
    <scope>NUCLEOTIDE SEQUENCE [LARGE SCALE GENOMIC DNA]</scope>
    <source>
        <strain evidence="2 3">Foug A</strain>
    </source>
</reference>
<proteinExistence type="predicted"/>